<dbReference type="Proteomes" id="UP000471031">
    <property type="component" value="Unassembled WGS sequence"/>
</dbReference>
<name>A0A845LA24_HELGE</name>
<dbReference type="InterPro" id="IPR005467">
    <property type="entry name" value="His_kinase_dom"/>
</dbReference>
<proteinExistence type="predicted"/>
<keyword evidence="8" id="KW-0902">Two-component regulatory system</keyword>
<dbReference type="SUPFAM" id="SSF55890">
    <property type="entry name" value="Sporulation response regulatory protein Spo0B"/>
    <property type="match status" value="1"/>
</dbReference>
<feature type="transmembrane region" description="Helical" evidence="10">
    <location>
        <begin position="210"/>
        <end position="228"/>
    </location>
</feature>
<dbReference type="RefSeq" id="WP_161262068.1">
    <property type="nucleotide sequence ID" value="NZ_JAFBDC010000007.1"/>
</dbReference>
<dbReference type="PRINTS" id="PR00344">
    <property type="entry name" value="BCTRLSENSOR"/>
</dbReference>
<dbReference type="InterPro" id="IPR004358">
    <property type="entry name" value="Sig_transdc_His_kin-like_C"/>
</dbReference>
<evidence type="ECO:0000256" key="10">
    <source>
        <dbReference type="SAM" id="Phobius"/>
    </source>
</evidence>
<evidence type="ECO:0000256" key="8">
    <source>
        <dbReference type="ARBA" id="ARBA00023012"/>
    </source>
</evidence>
<sequence length="464" mass="53126">MGDVRVLVFYMIFEPGFILYLGMTLLGMTAPWPRLFQFSFIAGCLIWVERCFLVRDYFVFHLLAALLITIIAGWLVMRISLISAISLVLLGYTFLVISEIIVSSALLLFGFDLIRFFQDPLYHVAYGWLLLLTMAGITVIIHRVKKWTEQYIDGKARQGFPDFDQMMEKSLLIVTVLFASMAIVQVYFYICTTDWKDYFKLLKLHTVNFEQFYSLLSLLLLSAVLFFIKNIQSISSIARESLELKKDLESSRMLVKQYRSNQHEFLNHLQVIFGFIQINRPEKALEYIKEYDVRYRQGIKLEKIARPEVGAIIISKMSSAMGEGTKFSTIIRDDLRLLPLTVAEAVSFLGNLLQNALEAVQRLEEQERHIEIEFDRIGEEIMLRVANSGPPIPPENISQMFEYGFSTKGELGSGIGLSLIKSIVDRYNGKIDVDSNEKRTTFTVYLPQSRRLDAVTSPNATVAG</sequence>
<feature type="transmembrane region" description="Helical" evidence="10">
    <location>
        <begin position="121"/>
        <end position="141"/>
    </location>
</feature>
<dbReference type="Pfam" id="PF02518">
    <property type="entry name" value="HATPase_c"/>
    <property type="match status" value="1"/>
</dbReference>
<accession>A0A845LA24</accession>
<dbReference type="PROSITE" id="PS50109">
    <property type="entry name" value="HIS_KIN"/>
    <property type="match status" value="1"/>
</dbReference>
<comment type="catalytic activity">
    <reaction evidence="1">
        <text>ATP + protein L-histidine = ADP + protein N-phospho-L-histidine.</text>
        <dbReference type="EC" id="2.7.13.3"/>
    </reaction>
</comment>
<evidence type="ECO:0000313" key="12">
    <source>
        <dbReference type="EMBL" id="MZP43502.1"/>
    </source>
</evidence>
<dbReference type="InterPro" id="IPR039506">
    <property type="entry name" value="SPOB_a"/>
</dbReference>
<keyword evidence="5" id="KW-0547">Nucleotide-binding</keyword>
<keyword evidence="13" id="KW-1185">Reference proteome</keyword>
<dbReference type="GO" id="GO:0005524">
    <property type="term" value="F:ATP binding"/>
    <property type="evidence" value="ECO:0007669"/>
    <property type="project" value="UniProtKB-KW"/>
</dbReference>
<evidence type="ECO:0000313" key="13">
    <source>
        <dbReference type="Proteomes" id="UP000471031"/>
    </source>
</evidence>
<feature type="transmembrane region" description="Helical" evidence="10">
    <location>
        <begin position="171"/>
        <end position="190"/>
    </location>
</feature>
<dbReference type="AlphaFoldDB" id="A0A845LA24"/>
<evidence type="ECO:0000256" key="4">
    <source>
        <dbReference type="ARBA" id="ARBA00022679"/>
    </source>
</evidence>
<feature type="transmembrane region" description="Helical" evidence="10">
    <location>
        <begin position="58"/>
        <end position="77"/>
    </location>
</feature>
<dbReference type="PANTHER" id="PTHR43065:SF10">
    <property type="entry name" value="PEROXIDE STRESS-ACTIVATED HISTIDINE KINASE MAK3"/>
    <property type="match status" value="1"/>
</dbReference>
<keyword evidence="3" id="KW-0597">Phosphoprotein</keyword>
<comment type="caution">
    <text evidence="12">The sequence shown here is derived from an EMBL/GenBank/DDBJ whole genome shotgun (WGS) entry which is preliminary data.</text>
</comment>
<feature type="transmembrane region" description="Helical" evidence="10">
    <location>
        <begin position="89"/>
        <end position="109"/>
    </location>
</feature>
<dbReference type="SMART" id="SM00387">
    <property type="entry name" value="HATPase_c"/>
    <property type="match status" value="1"/>
</dbReference>
<dbReference type="EC" id="2.7.13.3" evidence="2"/>
<reference evidence="12 13" key="1">
    <citation type="submission" date="2020-01" db="EMBL/GenBank/DDBJ databases">
        <title>Whole genome sequence of Heliobacterium gestii DSM 11169.</title>
        <authorList>
            <person name="Kyndt J.A."/>
            <person name="Meyer T.E."/>
        </authorList>
    </citation>
    <scope>NUCLEOTIDE SEQUENCE [LARGE SCALE GENOMIC DNA]</scope>
    <source>
        <strain evidence="12 13">DSM 11169</strain>
    </source>
</reference>
<dbReference type="OrthoDB" id="1634477at2"/>
<keyword evidence="10" id="KW-1133">Transmembrane helix</keyword>
<dbReference type="PANTHER" id="PTHR43065">
    <property type="entry name" value="SENSOR HISTIDINE KINASE"/>
    <property type="match status" value="1"/>
</dbReference>
<dbReference type="Pfam" id="PF14689">
    <property type="entry name" value="SPOB_a"/>
    <property type="match status" value="1"/>
</dbReference>
<evidence type="ECO:0000256" key="6">
    <source>
        <dbReference type="ARBA" id="ARBA00022777"/>
    </source>
</evidence>
<feature type="coiled-coil region" evidence="9">
    <location>
        <begin position="346"/>
        <end position="380"/>
    </location>
</feature>
<dbReference type="Gene3D" id="1.10.287.130">
    <property type="match status" value="1"/>
</dbReference>
<keyword evidence="7" id="KW-0067">ATP-binding</keyword>
<keyword evidence="9" id="KW-0175">Coiled coil</keyword>
<keyword evidence="10" id="KW-0472">Membrane</keyword>
<keyword evidence="10" id="KW-0812">Transmembrane</keyword>
<dbReference type="EMBL" id="WXEX01000008">
    <property type="protein sequence ID" value="MZP43502.1"/>
    <property type="molecule type" value="Genomic_DNA"/>
</dbReference>
<evidence type="ECO:0000256" key="3">
    <source>
        <dbReference type="ARBA" id="ARBA00022553"/>
    </source>
</evidence>
<keyword evidence="4" id="KW-0808">Transferase</keyword>
<feature type="transmembrane region" description="Helical" evidence="10">
    <location>
        <begin position="6"/>
        <end position="28"/>
    </location>
</feature>
<evidence type="ECO:0000256" key="2">
    <source>
        <dbReference type="ARBA" id="ARBA00012438"/>
    </source>
</evidence>
<dbReference type="SUPFAM" id="SSF55874">
    <property type="entry name" value="ATPase domain of HSP90 chaperone/DNA topoisomerase II/histidine kinase"/>
    <property type="match status" value="1"/>
</dbReference>
<organism evidence="12 13">
    <name type="scientific">Heliomicrobium gestii</name>
    <name type="common">Heliobacterium gestii</name>
    <dbReference type="NCBI Taxonomy" id="2699"/>
    <lineage>
        <taxon>Bacteria</taxon>
        <taxon>Bacillati</taxon>
        <taxon>Bacillota</taxon>
        <taxon>Clostridia</taxon>
        <taxon>Eubacteriales</taxon>
        <taxon>Heliobacteriaceae</taxon>
        <taxon>Heliomicrobium</taxon>
    </lineage>
</organism>
<dbReference type="InterPro" id="IPR036890">
    <property type="entry name" value="HATPase_C_sf"/>
</dbReference>
<evidence type="ECO:0000256" key="5">
    <source>
        <dbReference type="ARBA" id="ARBA00022741"/>
    </source>
</evidence>
<evidence type="ECO:0000259" key="11">
    <source>
        <dbReference type="PROSITE" id="PS50109"/>
    </source>
</evidence>
<keyword evidence="6" id="KW-0418">Kinase</keyword>
<dbReference type="InterPro" id="IPR016120">
    <property type="entry name" value="Sig_transdc_His_kin_SpoOB"/>
</dbReference>
<protein>
    <recommendedName>
        <fullName evidence="2">histidine kinase</fullName>
        <ecNumber evidence="2">2.7.13.3</ecNumber>
    </recommendedName>
</protein>
<dbReference type="GO" id="GO:0000155">
    <property type="term" value="F:phosphorelay sensor kinase activity"/>
    <property type="evidence" value="ECO:0007669"/>
    <property type="project" value="InterPro"/>
</dbReference>
<evidence type="ECO:0000256" key="9">
    <source>
        <dbReference type="SAM" id="Coils"/>
    </source>
</evidence>
<evidence type="ECO:0000256" key="7">
    <source>
        <dbReference type="ARBA" id="ARBA00022840"/>
    </source>
</evidence>
<evidence type="ECO:0000256" key="1">
    <source>
        <dbReference type="ARBA" id="ARBA00000085"/>
    </source>
</evidence>
<dbReference type="InterPro" id="IPR003594">
    <property type="entry name" value="HATPase_dom"/>
</dbReference>
<feature type="domain" description="Histidine kinase" evidence="11">
    <location>
        <begin position="349"/>
        <end position="450"/>
    </location>
</feature>
<gene>
    <name evidence="12" type="ORF">GTO89_10670</name>
</gene>
<dbReference type="Gene3D" id="3.30.565.10">
    <property type="entry name" value="Histidine kinase-like ATPase, C-terminal domain"/>
    <property type="match status" value="1"/>
</dbReference>